<dbReference type="Proteomes" id="UP001162135">
    <property type="component" value="Unassembled WGS sequence"/>
</dbReference>
<dbReference type="InterPro" id="IPR035919">
    <property type="entry name" value="EAL_sf"/>
</dbReference>
<dbReference type="CDD" id="cd00130">
    <property type="entry name" value="PAS"/>
    <property type="match status" value="1"/>
</dbReference>
<feature type="domain" description="EAL" evidence="2">
    <location>
        <begin position="458"/>
        <end position="710"/>
    </location>
</feature>
<dbReference type="InterPro" id="IPR035965">
    <property type="entry name" value="PAS-like_dom_sf"/>
</dbReference>
<dbReference type="InterPro" id="IPR043128">
    <property type="entry name" value="Rev_trsase/Diguanyl_cyclase"/>
</dbReference>
<dbReference type="SUPFAM" id="SSF55785">
    <property type="entry name" value="PYP-like sensor domain (PAS domain)"/>
    <property type="match status" value="1"/>
</dbReference>
<name>A0ABT6I7A3_9GAMM</name>
<evidence type="ECO:0000256" key="1">
    <source>
        <dbReference type="SAM" id="MobiDB-lite"/>
    </source>
</evidence>
<dbReference type="SUPFAM" id="SSF55073">
    <property type="entry name" value="Nucleotide cyclase"/>
    <property type="match status" value="1"/>
</dbReference>
<evidence type="ECO:0000313" key="5">
    <source>
        <dbReference type="Proteomes" id="UP001162135"/>
    </source>
</evidence>
<feature type="region of interest" description="Disordered" evidence="1">
    <location>
        <begin position="1"/>
        <end position="34"/>
    </location>
</feature>
<dbReference type="NCBIfam" id="TIGR00229">
    <property type="entry name" value="sensory_box"/>
    <property type="match status" value="1"/>
</dbReference>
<dbReference type="InterPro" id="IPR000014">
    <property type="entry name" value="PAS"/>
</dbReference>
<dbReference type="CDD" id="cd01949">
    <property type="entry name" value="GGDEF"/>
    <property type="match status" value="1"/>
</dbReference>
<reference evidence="4" key="1">
    <citation type="journal article" date="2015" name="Antonie Van Leeuwenhoek">
        <title>Comparative 16S rRNA signatures and multilocus sequence analysis for the genus Salinicola and description of Salinicola acroporae sp. nov., isolated from coral Acropora digitifera.</title>
        <authorList>
            <person name="Lepcha R.T."/>
            <person name="Poddar A."/>
            <person name="Schumann P."/>
            <person name="Das S.K."/>
        </authorList>
    </citation>
    <scope>NUCLEOTIDE SEQUENCE</scope>
    <source>
        <strain evidence="4">S4-41</strain>
    </source>
</reference>
<evidence type="ECO:0000313" key="4">
    <source>
        <dbReference type="EMBL" id="MDH4573471.1"/>
    </source>
</evidence>
<evidence type="ECO:0000259" key="2">
    <source>
        <dbReference type="PROSITE" id="PS50883"/>
    </source>
</evidence>
<dbReference type="EMBL" id="PGFS01000001">
    <property type="protein sequence ID" value="MDH4573471.1"/>
    <property type="molecule type" value="Genomic_DNA"/>
</dbReference>
<dbReference type="InterPro" id="IPR013767">
    <property type="entry name" value="PAS_fold"/>
</dbReference>
<proteinExistence type="predicted"/>
<dbReference type="RefSeq" id="WP_110716112.1">
    <property type="nucleotide sequence ID" value="NZ_PGFS01000001.1"/>
</dbReference>
<gene>
    <name evidence="4" type="ORF">CUR86_14170</name>
</gene>
<reference evidence="4" key="2">
    <citation type="submission" date="2017-11" db="EMBL/GenBank/DDBJ databases">
        <authorList>
            <person name="Das S.K."/>
        </authorList>
    </citation>
    <scope>NUCLEOTIDE SEQUENCE</scope>
    <source>
        <strain evidence="4">S4-41</strain>
    </source>
</reference>
<sequence>MPIDDDPQSDQLPDDGKAIGETTQTSVSSGRAMTGSETHRRWLLEATTAARTSYWRWSSPDRGFLCGTAVGDTIEAHEQMRIDWWSLLKTMPSTERRRVVTLWRRINGGEQDDIDLLIRPDTRQPKTWWHVRGAVVTRDEEAAPLIATGTWEIIDDPHDHLARSSVRAHAFAASRDPMLVVDERWRILETNDAFIELGGRPTGEIQGQALQRYIEAEVLRADPAATAGSDRAQHHEGLFHVDGESPIPVELTLSHFTLGDTGQTHYIAALRDISARKRSERELEHLARIDTLTQLPNRATLQQTLNRRLLQLAPGHSLALLFVDLDGFKHINDSLGHQSGDILLKIMVKRLRATLRSKDLVARWGGDEFVVVIDVGSDGQLADKIARRLLEALAHPMVISGHQISVTASIGIVHAPDNGRDGETLLKHADVAMYAAKDRGKNAIVAYHHELKHHNLEQISMLSRLREAIAKDSLDFVVQPKFDSGSRVIGAELLARWTTDEYGQVPPSVFVPLAEHNGMASSLGNLAIERAAQYAALLAATGSPLPVAVNISALHVMDDDLAATLRRACQRHRITTDQIELEVTESVFLENTRAPEARIEHLRRQGFRVAMDDFGAGYSSLGYLRRLPFDTIKIDRSFMHDLETDQRSRHLLAGIVGLCNLLGMETVAEGVETEEQWQLLQTLGVKQYQGYFLGRPMDMDQLIARLAERP</sequence>
<dbReference type="SUPFAM" id="SSF141868">
    <property type="entry name" value="EAL domain-like"/>
    <property type="match status" value="1"/>
</dbReference>
<dbReference type="SMART" id="SM00052">
    <property type="entry name" value="EAL"/>
    <property type="match status" value="1"/>
</dbReference>
<keyword evidence="5" id="KW-1185">Reference proteome</keyword>
<dbReference type="Gene3D" id="3.30.70.270">
    <property type="match status" value="1"/>
</dbReference>
<comment type="caution">
    <text evidence="4">The sequence shown here is derived from an EMBL/GenBank/DDBJ whole genome shotgun (WGS) entry which is preliminary data.</text>
</comment>
<dbReference type="InterPro" id="IPR000160">
    <property type="entry name" value="GGDEF_dom"/>
</dbReference>
<dbReference type="CDD" id="cd01948">
    <property type="entry name" value="EAL"/>
    <property type="match status" value="1"/>
</dbReference>
<dbReference type="PANTHER" id="PTHR44757:SF2">
    <property type="entry name" value="BIOFILM ARCHITECTURE MAINTENANCE PROTEIN MBAA"/>
    <property type="match status" value="1"/>
</dbReference>
<evidence type="ECO:0000259" key="3">
    <source>
        <dbReference type="PROSITE" id="PS50887"/>
    </source>
</evidence>
<dbReference type="InterPro" id="IPR029787">
    <property type="entry name" value="Nucleotide_cyclase"/>
</dbReference>
<feature type="compositionally biased region" description="Polar residues" evidence="1">
    <location>
        <begin position="21"/>
        <end position="31"/>
    </location>
</feature>
<dbReference type="PANTHER" id="PTHR44757">
    <property type="entry name" value="DIGUANYLATE CYCLASE DGCP"/>
    <property type="match status" value="1"/>
</dbReference>
<dbReference type="InterPro" id="IPR001633">
    <property type="entry name" value="EAL_dom"/>
</dbReference>
<dbReference type="SMART" id="SM00267">
    <property type="entry name" value="GGDEF"/>
    <property type="match status" value="1"/>
</dbReference>
<accession>A0ABT6I7A3</accession>
<dbReference type="NCBIfam" id="TIGR00254">
    <property type="entry name" value="GGDEF"/>
    <property type="match status" value="1"/>
</dbReference>
<protein>
    <submittedName>
        <fullName evidence="4">GGDEF domain-containing protein</fullName>
    </submittedName>
</protein>
<dbReference type="PROSITE" id="PS50883">
    <property type="entry name" value="EAL"/>
    <property type="match status" value="1"/>
</dbReference>
<dbReference type="Pfam" id="PF00563">
    <property type="entry name" value="EAL"/>
    <property type="match status" value="1"/>
</dbReference>
<feature type="domain" description="GGDEF" evidence="3">
    <location>
        <begin position="316"/>
        <end position="449"/>
    </location>
</feature>
<dbReference type="InterPro" id="IPR052155">
    <property type="entry name" value="Biofilm_reg_signaling"/>
</dbReference>
<dbReference type="PROSITE" id="PS50887">
    <property type="entry name" value="GGDEF"/>
    <property type="match status" value="1"/>
</dbReference>
<dbReference type="Gene3D" id="3.30.450.20">
    <property type="entry name" value="PAS domain"/>
    <property type="match status" value="1"/>
</dbReference>
<dbReference type="Pfam" id="PF00989">
    <property type="entry name" value="PAS"/>
    <property type="match status" value="1"/>
</dbReference>
<dbReference type="Gene3D" id="3.20.20.450">
    <property type="entry name" value="EAL domain"/>
    <property type="match status" value="1"/>
</dbReference>
<dbReference type="Pfam" id="PF00990">
    <property type="entry name" value="GGDEF"/>
    <property type="match status" value="1"/>
</dbReference>
<organism evidence="4 5">
    <name type="scientific">Salinicola acroporae</name>
    <dbReference type="NCBI Taxonomy" id="1541440"/>
    <lineage>
        <taxon>Bacteria</taxon>
        <taxon>Pseudomonadati</taxon>
        <taxon>Pseudomonadota</taxon>
        <taxon>Gammaproteobacteria</taxon>
        <taxon>Oceanospirillales</taxon>
        <taxon>Halomonadaceae</taxon>
        <taxon>Salinicola</taxon>
    </lineage>
</organism>